<keyword evidence="3" id="KW-1185">Reference proteome</keyword>
<proteinExistence type="predicted"/>
<feature type="domain" description="Amidohydrolase-related" evidence="1">
    <location>
        <begin position="54"/>
        <end position="377"/>
    </location>
</feature>
<gene>
    <name evidence="2" type="ORF">SAMN04488502_1022</name>
</gene>
<sequence length="380" mass="40609">MLAICGGTVYTAAAASTSPLPGATILIQNGKILAVNQHISIPHDAKIIDARDKTITPGFIDCHTHIGLAEEAAGAAHLDKNEVNDPVCPHLRAIDGINPEDPGLRDAYSSGTTTIIITPGSETVIGGQSVAIKTYGHIIDHMVLRQPAGIKMAFGENPIKTYVNKDQPPSTRMSIAGIIREALVKARNYQKNSTSSDRDLRMEALLLLLNGTIPLRAHAHAADDIMTAIRIADEFSLKLNIEHATAAHKIADELARRNVTATIGPSITARVKVELRERTYSTPALLHQAGVKIALITDHPILPISSLRLEAALAIREGLPRDIALKAITLTAAEIIGVSDRVGSIEAGKEADLVILDGDPFAVATNIEQVFVNGQQVFKR</sequence>
<evidence type="ECO:0000313" key="2">
    <source>
        <dbReference type="EMBL" id="SDM04563.1"/>
    </source>
</evidence>
<accession>A0A1G9Q0W0</accession>
<organism evidence="2 3">
    <name type="scientific">Dendrosporobacter quercicolus</name>
    <dbReference type="NCBI Taxonomy" id="146817"/>
    <lineage>
        <taxon>Bacteria</taxon>
        <taxon>Bacillati</taxon>
        <taxon>Bacillota</taxon>
        <taxon>Negativicutes</taxon>
        <taxon>Selenomonadales</taxon>
        <taxon>Sporomusaceae</taxon>
        <taxon>Dendrosporobacter</taxon>
    </lineage>
</organism>
<dbReference type="CDD" id="cd01309">
    <property type="entry name" value="Met_dep_hydrolase_C"/>
    <property type="match status" value="1"/>
</dbReference>
<dbReference type="InterPro" id="IPR051781">
    <property type="entry name" value="Metallo-dep_Hydrolase"/>
</dbReference>
<dbReference type="Gene3D" id="3.20.20.140">
    <property type="entry name" value="Metal-dependent hydrolases"/>
    <property type="match status" value="1"/>
</dbReference>
<dbReference type="GO" id="GO:0016810">
    <property type="term" value="F:hydrolase activity, acting on carbon-nitrogen (but not peptide) bonds"/>
    <property type="evidence" value="ECO:0007669"/>
    <property type="project" value="InterPro"/>
</dbReference>
<dbReference type="AlphaFoldDB" id="A0A1G9Q0W0"/>
<dbReference type="STRING" id="146817.SAMN04488502_1022"/>
<dbReference type="SUPFAM" id="SSF51556">
    <property type="entry name" value="Metallo-dependent hydrolases"/>
    <property type="match status" value="1"/>
</dbReference>
<dbReference type="PANTHER" id="PTHR43135:SF3">
    <property type="entry name" value="ALPHA-D-RIBOSE 1-METHYLPHOSPHONATE 5-TRIPHOSPHATE DIPHOSPHATASE"/>
    <property type="match status" value="1"/>
</dbReference>
<protein>
    <submittedName>
        <fullName evidence="2">Imidazolonepropionase</fullName>
    </submittedName>
</protein>
<dbReference type="RefSeq" id="WP_092069953.1">
    <property type="nucleotide sequence ID" value="NZ_FNHB01000002.1"/>
</dbReference>
<evidence type="ECO:0000259" key="1">
    <source>
        <dbReference type="Pfam" id="PF01979"/>
    </source>
</evidence>
<dbReference type="InterPro" id="IPR011059">
    <property type="entry name" value="Metal-dep_hydrolase_composite"/>
</dbReference>
<dbReference type="EMBL" id="FNHB01000002">
    <property type="protein sequence ID" value="SDM04563.1"/>
    <property type="molecule type" value="Genomic_DNA"/>
</dbReference>
<dbReference type="SUPFAM" id="SSF51338">
    <property type="entry name" value="Composite domain of metallo-dependent hydrolases"/>
    <property type="match status" value="1"/>
</dbReference>
<dbReference type="InterPro" id="IPR032466">
    <property type="entry name" value="Metal_Hydrolase"/>
</dbReference>
<dbReference type="InterPro" id="IPR006680">
    <property type="entry name" value="Amidohydro-rel"/>
</dbReference>
<evidence type="ECO:0000313" key="3">
    <source>
        <dbReference type="Proteomes" id="UP000214880"/>
    </source>
</evidence>
<dbReference type="PANTHER" id="PTHR43135">
    <property type="entry name" value="ALPHA-D-RIBOSE 1-METHYLPHOSPHONATE 5-TRIPHOSPHATE DIPHOSPHATASE"/>
    <property type="match status" value="1"/>
</dbReference>
<dbReference type="Proteomes" id="UP000214880">
    <property type="component" value="Unassembled WGS sequence"/>
</dbReference>
<dbReference type="Pfam" id="PF01979">
    <property type="entry name" value="Amidohydro_1"/>
    <property type="match status" value="1"/>
</dbReference>
<dbReference type="OrthoDB" id="9802793at2"/>
<name>A0A1G9Q0W0_9FIRM</name>
<reference evidence="2 3" key="1">
    <citation type="submission" date="2016-10" db="EMBL/GenBank/DDBJ databases">
        <authorList>
            <person name="de Groot N.N."/>
        </authorList>
    </citation>
    <scope>NUCLEOTIDE SEQUENCE [LARGE SCALE GENOMIC DNA]</scope>
    <source>
        <strain evidence="2 3">DSM 1736</strain>
    </source>
</reference>